<dbReference type="Proteomes" id="UP001575105">
    <property type="component" value="Unassembled WGS sequence"/>
</dbReference>
<keyword evidence="2" id="KW-1185">Reference proteome</keyword>
<protein>
    <submittedName>
        <fullName evidence="1">Uncharacterized protein</fullName>
    </submittedName>
</protein>
<dbReference type="EMBL" id="JBGUBD010000001">
    <property type="protein sequence ID" value="MFA9477109.1"/>
    <property type="molecule type" value="Genomic_DNA"/>
</dbReference>
<evidence type="ECO:0000313" key="1">
    <source>
        <dbReference type="EMBL" id="MFA9477109.1"/>
    </source>
</evidence>
<name>A0ABV4U0I0_9BACT</name>
<sequence length="158" mass="18696">MSRPKRRNDTGDYGEHHVRILRTGCDWFGEFPCDTERRRAWEVLRDDLLPEWIADHPGTRPWAWWRYDAPERRQRVDGPPHPFDNPERIEHIEHIASKPKAAGDYKQAMYRLYYGRPASLCVLDDFHAVYETEVEYLSRLDLLTADEVVAIAAMEESR</sequence>
<reference evidence="1 2" key="1">
    <citation type="submission" date="2024-08" db="EMBL/GenBank/DDBJ databases">
        <title>Whole-genome sequencing of halo(alkali)philic microorganisms from hypersaline lakes.</title>
        <authorList>
            <person name="Sorokin D.Y."/>
            <person name="Merkel A.Y."/>
            <person name="Messina E."/>
            <person name="Yakimov M."/>
        </authorList>
    </citation>
    <scope>NUCLEOTIDE SEQUENCE [LARGE SCALE GENOMIC DNA]</scope>
    <source>
        <strain evidence="1 2">AB-hyl4</strain>
    </source>
</reference>
<comment type="caution">
    <text evidence="1">The sequence shown here is derived from an EMBL/GenBank/DDBJ whole genome shotgun (WGS) entry which is preliminary data.</text>
</comment>
<proteinExistence type="predicted"/>
<organism evidence="1 2">
    <name type="scientific">Natronomicrosphaera hydrolytica</name>
    <dbReference type="NCBI Taxonomy" id="3242702"/>
    <lineage>
        <taxon>Bacteria</taxon>
        <taxon>Pseudomonadati</taxon>
        <taxon>Planctomycetota</taxon>
        <taxon>Phycisphaerae</taxon>
        <taxon>Phycisphaerales</taxon>
        <taxon>Phycisphaeraceae</taxon>
        <taxon>Natronomicrosphaera</taxon>
    </lineage>
</organism>
<dbReference type="RefSeq" id="WP_425344031.1">
    <property type="nucleotide sequence ID" value="NZ_JBGUBD010000001.1"/>
</dbReference>
<accession>A0ABV4U0I0</accession>
<evidence type="ECO:0000313" key="2">
    <source>
        <dbReference type="Proteomes" id="UP001575105"/>
    </source>
</evidence>
<gene>
    <name evidence="1" type="ORF">ACERK3_02260</name>
</gene>